<feature type="region of interest" description="Disordered" evidence="5">
    <location>
        <begin position="202"/>
        <end position="231"/>
    </location>
</feature>
<keyword evidence="3 4" id="KW-0067">ATP-binding</keyword>
<evidence type="ECO:0000313" key="6">
    <source>
        <dbReference type="EMBL" id="MBK1844611.1"/>
    </source>
</evidence>
<dbReference type="GO" id="GO:0046872">
    <property type="term" value="F:metal ion binding"/>
    <property type="evidence" value="ECO:0007669"/>
    <property type="project" value="UniProtKB-KW"/>
</dbReference>
<proteinExistence type="inferred from homology"/>
<keyword evidence="7" id="KW-0436">Ligase</keyword>
<dbReference type="GO" id="GO:0030272">
    <property type="term" value="F:5-formyltetrahydrofolate cyclo-ligase activity"/>
    <property type="evidence" value="ECO:0007669"/>
    <property type="project" value="UniProtKB-EC"/>
</dbReference>
<protein>
    <recommendedName>
        <fullName evidence="4">5-formyltetrahydrofolate cyclo-ligase</fullName>
        <ecNumber evidence="4">6.3.3.2</ecNumber>
    </recommendedName>
</protein>
<dbReference type="RefSeq" id="WP_200259646.1">
    <property type="nucleotide sequence ID" value="NZ_JAENIP020000003.1"/>
</dbReference>
<dbReference type="EMBL" id="JAPMKX010000003">
    <property type="protein sequence ID" value="MCX7538598.1"/>
    <property type="molecule type" value="Genomic_DNA"/>
</dbReference>
<reference evidence="7" key="2">
    <citation type="submission" date="2022-11" db="EMBL/GenBank/DDBJ databases">
        <title>Corynebacterium sp. isolated from Penguins.</title>
        <authorList>
            <person name="Sedlar K."/>
            <person name="Svec P."/>
        </authorList>
    </citation>
    <scope>NUCLEOTIDE SEQUENCE</scope>
    <source>
        <strain evidence="7">P5875</strain>
    </source>
</reference>
<sequence length="231" mass="24479">MDIRTPETTSGAVVDPREVKETLRRSILDARASTPPGRRRTLDTRLVEGVLQLIRSGDPSTVAAYSPMPGEPGGGLLVEALLSVLPGIWLPVSGPAGRLSWAFCESTGDLHRGRFGITEPAGPRMETLPGDVELLLCPALACSVEGVRLGRGAGYFDRALAGVDRNRCRIIALTYDSELLDGLPAEAHDEPVDGVLTPDAFHTCAAPTEGRGTPDGSGASHRHEKSPRNEA</sequence>
<evidence type="ECO:0000256" key="2">
    <source>
        <dbReference type="ARBA" id="ARBA00022741"/>
    </source>
</evidence>
<dbReference type="AlphaFoldDB" id="A0A9Q4GM70"/>
<dbReference type="Pfam" id="PF01812">
    <property type="entry name" value="5-FTHF_cyc-lig"/>
    <property type="match status" value="1"/>
</dbReference>
<keyword evidence="2 4" id="KW-0547">Nucleotide-binding</keyword>
<evidence type="ECO:0000256" key="4">
    <source>
        <dbReference type="RuleBase" id="RU361279"/>
    </source>
</evidence>
<keyword evidence="4" id="KW-0460">Magnesium</keyword>
<comment type="cofactor">
    <cofactor evidence="4">
        <name>Mg(2+)</name>
        <dbReference type="ChEBI" id="CHEBI:18420"/>
    </cofactor>
</comment>
<dbReference type="PANTHER" id="PTHR23407">
    <property type="entry name" value="ATPASE INHIBITOR/5-FORMYLTETRAHYDROFOLATE CYCLO-LIGASE"/>
    <property type="match status" value="1"/>
</dbReference>
<reference evidence="6" key="1">
    <citation type="submission" date="2021-01" db="EMBL/GenBank/DDBJ databases">
        <title>Characterization of Corynebacterium spp. from penguins.</title>
        <authorList>
            <person name="Svec P."/>
        </authorList>
    </citation>
    <scope>NUCLEOTIDE SEQUENCE</scope>
    <source>
        <strain evidence="6">CCM 8835</strain>
    </source>
</reference>
<dbReference type="GO" id="GO:0005524">
    <property type="term" value="F:ATP binding"/>
    <property type="evidence" value="ECO:0007669"/>
    <property type="project" value="UniProtKB-KW"/>
</dbReference>
<dbReference type="PANTHER" id="PTHR23407:SF1">
    <property type="entry name" value="5-FORMYLTETRAHYDROFOLATE CYCLO-LIGASE"/>
    <property type="match status" value="1"/>
</dbReference>
<dbReference type="Proteomes" id="UP001070238">
    <property type="component" value="Unassembled WGS sequence"/>
</dbReference>
<dbReference type="InterPro" id="IPR024185">
    <property type="entry name" value="FTHF_cligase-like_sf"/>
</dbReference>
<name>A0A9Q4GM70_9CORY</name>
<comment type="similarity">
    <text evidence="1 4">Belongs to the 5-formyltetrahydrofolate cyclo-ligase family.</text>
</comment>
<dbReference type="EC" id="6.3.3.2" evidence="4"/>
<dbReference type="EMBL" id="JAENIP010000014">
    <property type="protein sequence ID" value="MBK1844611.1"/>
    <property type="molecule type" value="Genomic_DNA"/>
</dbReference>
<keyword evidence="4" id="KW-0479">Metal-binding</keyword>
<dbReference type="InterPro" id="IPR037171">
    <property type="entry name" value="NagB/RpiA_transferase-like"/>
</dbReference>
<dbReference type="Proteomes" id="UP000650005">
    <property type="component" value="Unassembled WGS sequence"/>
</dbReference>
<evidence type="ECO:0000256" key="1">
    <source>
        <dbReference type="ARBA" id="ARBA00010638"/>
    </source>
</evidence>
<dbReference type="Gene3D" id="3.40.50.10420">
    <property type="entry name" value="NagB/RpiA/CoA transferase-like"/>
    <property type="match status" value="1"/>
</dbReference>
<evidence type="ECO:0000256" key="3">
    <source>
        <dbReference type="ARBA" id="ARBA00022840"/>
    </source>
</evidence>
<organism evidence="7 9">
    <name type="scientific">Corynebacterium antarcticum</name>
    <dbReference type="NCBI Taxonomy" id="2800405"/>
    <lineage>
        <taxon>Bacteria</taxon>
        <taxon>Bacillati</taxon>
        <taxon>Actinomycetota</taxon>
        <taxon>Actinomycetes</taxon>
        <taxon>Mycobacteriales</taxon>
        <taxon>Corynebacteriaceae</taxon>
        <taxon>Corynebacterium</taxon>
    </lineage>
</organism>
<comment type="catalytic activity">
    <reaction evidence="4">
        <text>(6S)-5-formyl-5,6,7,8-tetrahydrofolate + ATP = (6R)-5,10-methenyltetrahydrofolate + ADP + phosphate</text>
        <dbReference type="Rhea" id="RHEA:10488"/>
        <dbReference type="ChEBI" id="CHEBI:30616"/>
        <dbReference type="ChEBI" id="CHEBI:43474"/>
        <dbReference type="ChEBI" id="CHEBI:57455"/>
        <dbReference type="ChEBI" id="CHEBI:57457"/>
        <dbReference type="ChEBI" id="CHEBI:456216"/>
        <dbReference type="EC" id="6.3.3.2"/>
    </reaction>
</comment>
<evidence type="ECO:0000256" key="5">
    <source>
        <dbReference type="SAM" id="MobiDB-lite"/>
    </source>
</evidence>
<dbReference type="GO" id="GO:0035999">
    <property type="term" value="P:tetrahydrofolate interconversion"/>
    <property type="evidence" value="ECO:0007669"/>
    <property type="project" value="TreeGrafter"/>
</dbReference>
<evidence type="ECO:0000313" key="9">
    <source>
        <dbReference type="Proteomes" id="UP001070238"/>
    </source>
</evidence>
<dbReference type="GO" id="GO:0009396">
    <property type="term" value="P:folic acid-containing compound biosynthetic process"/>
    <property type="evidence" value="ECO:0007669"/>
    <property type="project" value="TreeGrafter"/>
</dbReference>
<evidence type="ECO:0000313" key="7">
    <source>
        <dbReference type="EMBL" id="MCX7538598.1"/>
    </source>
</evidence>
<accession>A0A9Q4GM70</accession>
<dbReference type="InterPro" id="IPR002698">
    <property type="entry name" value="FTHF_cligase"/>
</dbReference>
<gene>
    <name evidence="6" type="ORF">JIM95_08480</name>
    <name evidence="7" type="ORF">OS123_08635</name>
</gene>
<dbReference type="NCBIfam" id="TIGR02727">
    <property type="entry name" value="MTHFS_bact"/>
    <property type="match status" value="1"/>
</dbReference>
<keyword evidence="8" id="KW-1185">Reference proteome</keyword>
<evidence type="ECO:0000313" key="8">
    <source>
        <dbReference type="Proteomes" id="UP000650005"/>
    </source>
</evidence>
<dbReference type="SUPFAM" id="SSF100950">
    <property type="entry name" value="NagB/RpiA/CoA transferase-like"/>
    <property type="match status" value="1"/>
</dbReference>
<comment type="caution">
    <text evidence="7">The sequence shown here is derived from an EMBL/GenBank/DDBJ whole genome shotgun (WGS) entry which is preliminary data.</text>
</comment>